<proteinExistence type="predicted"/>
<protein>
    <submittedName>
        <fullName evidence="1">Uncharacterized protein</fullName>
    </submittedName>
</protein>
<name>A0AAV4Q966_9ARAC</name>
<keyword evidence="2" id="KW-1185">Reference proteome</keyword>
<evidence type="ECO:0000313" key="1">
    <source>
        <dbReference type="EMBL" id="GIY03933.1"/>
    </source>
</evidence>
<sequence>MAKVPAQSFTHAYPLSADPPTGILSLFTPLQKGLSHPALPLVSALPVMRETTHPLVFRFPAHHPSIPFSIIPVAPGDEMLWGSAHAVAMGTAKRDRKG</sequence>
<accession>A0AAV4Q966</accession>
<evidence type="ECO:0000313" key="2">
    <source>
        <dbReference type="Proteomes" id="UP001054837"/>
    </source>
</evidence>
<dbReference type="AlphaFoldDB" id="A0AAV4Q966"/>
<organism evidence="1 2">
    <name type="scientific">Caerostris darwini</name>
    <dbReference type="NCBI Taxonomy" id="1538125"/>
    <lineage>
        <taxon>Eukaryota</taxon>
        <taxon>Metazoa</taxon>
        <taxon>Ecdysozoa</taxon>
        <taxon>Arthropoda</taxon>
        <taxon>Chelicerata</taxon>
        <taxon>Arachnida</taxon>
        <taxon>Araneae</taxon>
        <taxon>Araneomorphae</taxon>
        <taxon>Entelegynae</taxon>
        <taxon>Araneoidea</taxon>
        <taxon>Araneidae</taxon>
        <taxon>Caerostris</taxon>
    </lineage>
</organism>
<dbReference type="Proteomes" id="UP001054837">
    <property type="component" value="Unassembled WGS sequence"/>
</dbReference>
<comment type="caution">
    <text evidence="1">The sequence shown here is derived from an EMBL/GenBank/DDBJ whole genome shotgun (WGS) entry which is preliminary data.</text>
</comment>
<reference evidence="1 2" key="1">
    <citation type="submission" date="2021-06" db="EMBL/GenBank/DDBJ databases">
        <title>Caerostris darwini draft genome.</title>
        <authorList>
            <person name="Kono N."/>
            <person name="Arakawa K."/>
        </authorList>
    </citation>
    <scope>NUCLEOTIDE SEQUENCE [LARGE SCALE GENOMIC DNA]</scope>
</reference>
<dbReference type="EMBL" id="BPLQ01003864">
    <property type="protein sequence ID" value="GIY03933.1"/>
    <property type="molecule type" value="Genomic_DNA"/>
</dbReference>
<gene>
    <name evidence="1" type="ORF">CDAR_468571</name>
</gene>